<dbReference type="InterPro" id="IPR017937">
    <property type="entry name" value="Thioredoxin_CS"/>
</dbReference>
<dbReference type="InterPro" id="IPR036249">
    <property type="entry name" value="Thioredoxin-like_sf"/>
</dbReference>
<dbReference type="PROSITE" id="PS51352">
    <property type="entry name" value="THIOREDOXIN_2"/>
    <property type="match status" value="1"/>
</dbReference>
<feature type="transmembrane region" description="Helical" evidence="3">
    <location>
        <begin position="6"/>
        <end position="26"/>
    </location>
</feature>
<evidence type="ECO:0000256" key="2">
    <source>
        <dbReference type="ARBA" id="ARBA00022748"/>
    </source>
</evidence>
<dbReference type="PROSITE" id="PS00194">
    <property type="entry name" value="THIOREDOXIN_1"/>
    <property type="match status" value="1"/>
</dbReference>
<keyword evidence="2" id="KW-0201">Cytochrome c-type biogenesis</keyword>
<evidence type="ECO:0000256" key="3">
    <source>
        <dbReference type="SAM" id="Phobius"/>
    </source>
</evidence>
<organism evidence="5 6">
    <name type="scientific">Alkalicoccobacillus plakortidis</name>
    <dbReference type="NCBI Taxonomy" id="444060"/>
    <lineage>
        <taxon>Bacteria</taxon>
        <taxon>Bacillati</taxon>
        <taxon>Bacillota</taxon>
        <taxon>Bacilli</taxon>
        <taxon>Bacillales</taxon>
        <taxon>Bacillaceae</taxon>
        <taxon>Alkalicoccobacillus</taxon>
    </lineage>
</organism>
<keyword evidence="3" id="KW-0472">Membrane</keyword>
<dbReference type="RefSeq" id="WP_251603407.1">
    <property type="nucleotide sequence ID" value="NZ_JAMQJY010000001.1"/>
</dbReference>
<sequence length="177" mass="20321">MKRNFSIIIISIAVCLAATLFIMNVLNGSKQIGIHEGMTAESIVLEQFDGESIEVFEQTNQVTILNIWATWCEPCVRELPDLMDLEEDYRDEGLSVLTLNAQKFERVPENTYDFIREHELTLPVFLDAEGEFFQLYQVQGMPTTLVLDQDHVIIKRIEGEVHYGMLEEIILPLLNES</sequence>
<dbReference type="Pfam" id="PF08534">
    <property type="entry name" value="Redoxin"/>
    <property type="match status" value="1"/>
</dbReference>
<comment type="caution">
    <text evidence="5">The sequence shown here is derived from an EMBL/GenBank/DDBJ whole genome shotgun (WGS) entry which is preliminary data.</text>
</comment>
<reference evidence="5" key="1">
    <citation type="submission" date="2022-06" db="EMBL/GenBank/DDBJ databases">
        <title>Alkalicoccobacillus porphyridii sp. nov., isolated from a marine red alga, Porphyridium purpureum and reclassification of Shouchella plakortidis and Shouchella gibsonii as Alkalicoccobacillus plakortidis comb. nov. and Alkalicoccobacillus gibsonii comb. nov.</title>
        <authorList>
            <person name="Kim K.H."/>
            <person name="Lee J.K."/>
            <person name="Han D.M."/>
            <person name="Baek J.H."/>
            <person name="Jeon C.O."/>
        </authorList>
    </citation>
    <scope>NUCLEOTIDE SEQUENCE</scope>
    <source>
        <strain evidence="5">DSM 19153</strain>
    </source>
</reference>
<dbReference type="InterPro" id="IPR013766">
    <property type="entry name" value="Thioredoxin_domain"/>
</dbReference>
<keyword evidence="6" id="KW-1185">Reference proteome</keyword>
<proteinExistence type="predicted"/>
<gene>
    <name evidence="5" type="ORF">NDM98_00850</name>
</gene>
<dbReference type="EMBL" id="JAMQJY010000001">
    <property type="protein sequence ID" value="MCM2674208.1"/>
    <property type="molecule type" value="Genomic_DNA"/>
</dbReference>
<evidence type="ECO:0000313" key="6">
    <source>
        <dbReference type="Proteomes" id="UP001203665"/>
    </source>
</evidence>
<dbReference type="CDD" id="cd02966">
    <property type="entry name" value="TlpA_like_family"/>
    <property type="match status" value="1"/>
</dbReference>
<keyword evidence="3" id="KW-1133">Transmembrane helix</keyword>
<dbReference type="InterPro" id="IPR013740">
    <property type="entry name" value="Redoxin"/>
</dbReference>
<evidence type="ECO:0000259" key="4">
    <source>
        <dbReference type="PROSITE" id="PS51352"/>
    </source>
</evidence>
<dbReference type="SUPFAM" id="SSF52833">
    <property type="entry name" value="Thioredoxin-like"/>
    <property type="match status" value="1"/>
</dbReference>
<dbReference type="Gene3D" id="3.40.30.10">
    <property type="entry name" value="Glutaredoxin"/>
    <property type="match status" value="1"/>
</dbReference>
<evidence type="ECO:0000313" key="5">
    <source>
        <dbReference type="EMBL" id="MCM2674208.1"/>
    </source>
</evidence>
<feature type="domain" description="Thioredoxin" evidence="4">
    <location>
        <begin position="34"/>
        <end position="175"/>
    </location>
</feature>
<protein>
    <submittedName>
        <fullName evidence="5">TlpA family protein disulfide reductase</fullName>
    </submittedName>
</protein>
<comment type="subcellular location">
    <subcellularLocation>
        <location evidence="1">Cell envelope</location>
    </subcellularLocation>
</comment>
<dbReference type="Proteomes" id="UP001203665">
    <property type="component" value="Unassembled WGS sequence"/>
</dbReference>
<accession>A0ABT0XE77</accession>
<keyword evidence="3" id="KW-0812">Transmembrane</keyword>
<name>A0ABT0XE77_9BACI</name>
<evidence type="ECO:0000256" key="1">
    <source>
        <dbReference type="ARBA" id="ARBA00004196"/>
    </source>
</evidence>
<dbReference type="InterPro" id="IPR050553">
    <property type="entry name" value="Thioredoxin_ResA/DsbE_sf"/>
</dbReference>
<dbReference type="PANTHER" id="PTHR42852">
    <property type="entry name" value="THIOL:DISULFIDE INTERCHANGE PROTEIN DSBE"/>
    <property type="match status" value="1"/>
</dbReference>
<dbReference type="PANTHER" id="PTHR42852:SF17">
    <property type="entry name" value="THIOREDOXIN-LIKE PROTEIN HI_1115"/>
    <property type="match status" value="1"/>
</dbReference>